<keyword evidence="5" id="KW-0131">Cell cycle</keyword>
<proteinExistence type="predicted"/>
<evidence type="ECO:0000256" key="2">
    <source>
        <dbReference type="ARBA" id="ARBA00022618"/>
    </source>
</evidence>
<feature type="compositionally biased region" description="Basic and acidic residues" evidence="6">
    <location>
        <begin position="239"/>
        <end position="256"/>
    </location>
</feature>
<keyword evidence="1" id="KW-1003">Cell membrane</keyword>
<accession>A0A1T4NVG0</accession>
<evidence type="ECO:0000313" key="8">
    <source>
        <dbReference type="Proteomes" id="UP000189857"/>
    </source>
</evidence>
<dbReference type="GO" id="GO:0051301">
    <property type="term" value="P:cell division"/>
    <property type="evidence" value="ECO:0007669"/>
    <property type="project" value="UniProtKB-KW"/>
</dbReference>
<protein>
    <submittedName>
        <fullName evidence="7">Cell division protein FtsQ</fullName>
    </submittedName>
</protein>
<reference evidence="7 8" key="1">
    <citation type="submission" date="2017-02" db="EMBL/GenBank/DDBJ databases">
        <authorList>
            <person name="Peterson S.W."/>
        </authorList>
    </citation>
    <scope>NUCLEOTIDE SEQUENCE [LARGE SCALE GENOMIC DNA]</scope>
    <source>
        <strain evidence="7 8">ATCC 17233</strain>
    </source>
</reference>
<name>A0A1T4NVG0_9FIRM</name>
<dbReference type="OrthoDB" id="1748794at2"/>
<evidence type="ECO:0000256" key="5">
    <source>
        <dbReference type="ARBA" id="ARBA00023306"/>
    </source>
</evidence>
<evidence type="ECO:0000256" key="6">
    <source>
        <dbReference type="SAM" id="MobiDB-lite"/>
    </source>
</evidence>
<organism evidence="7 8">
    <name type="scientific">Eubacterium ruminantium</name>
    <dbReference type="NCBI Taxonomy" id="42322"/>
    <lineage>
        <taxon>Bacteria</taxon>
        <taxon>Bacillati</taxon>
        <taxon>Bacillota</taxon>
        <taxon>Clostridia</taxon>
        <taxon>Eubacteriales</taxon>
        <taxon>Eubacteriaceae</taxon>
        <taxon>Eubacterium</taxon>
    </lineage>
</organism>
<evidence type="ECO:0000256" key="3">
    <source>
        <dbReference type="ARBA" id="ARBA00022692"/>
    </source>
</evidence>
<evidence type="ECO:0000313" key="7">
    <source>
        <dbReference type="EMBL" id="SJZ83117.1"/>
    </source>
</evidence>
<dbReference type="EMBL" id="FUXA01000010">
    <property type="protein sequence ID" value="SJZ83117.1"/>
    <property type="molecule type" value="Genomic_DNA"/>
</dbReference>
<dbReference type="GO" id="GO:0005886">
    <property type="term" value="C:plasma membrane"/>
    <property type="evidence" value="ECO:0007669"/>
    <property type="project" value="TreeGrafter"/>
</dbReference>
<dbReference type="InterPro" id="IPR050487">
    <property type="entry name" value="FtsQ_DivIB"/>
</dbReference>
<dbReference type="PANTHER" id="PTHR37820">
    <property type="entry name" value="CELL DIVISION PROTEIN DIVIB"/>
    <property type="match status" value="1"/>
</dbReference>
<evidence type="ECO:0000256" key="4">
    <source>
        <dbReference type="ARBA" id="ARBA00022989"/>
    </source>
</evidence>
<dbReference type="PANTHER" id="PTHR37820:SF1">
    <property type="entry name" value="CELL DIVISION PROTEIN FTSQ"/>
    <property type="match status" value="1"/>
</dbReference>
<evidence type="ECO:0000256" key="1">
    <source>
        <dbReference type="ARBA" id="ARBA00022475"/>
    </source>
</evidence>
<dbReference type="RefSeq" id="WP_078787549.1">
    <property type="nucleotide sequence ID" value="NZ_FMTO01000009.1"/>
</dbReference>
<feature type="region of interest" description="Disordered" evidence="6">
    <location>
        <begin position="239"/>
        <end position="301"/>
    </location>
</feature>
<gene>
    <name evidence="7" type="ORF">SAMN02745110_01717</name>
</gene>
<feature type="compositionally biased region" description="Acidic residues" evidence="6">
    <location>
        <begin position="257"/>
        <end position="301"/>
    </location>
</feature>
<keyword evidence="3" id="KW-0812">Transmembrane</keyword>
<keyword evidence="4" id="KW-0472">Membrane</keyword>
<keyword evidence="2 7" id="KW-0132">Cell division</keyword>
<dbReference type="AlphaFoldDB" id="A0A1T4NVG0"/>
<keyword evidence="4" id="KW-1133">Transmembrane helix</keyword>
<sequence length="301" mass="34463">MKKVLVIFLVFLAIIGLGALYVSTYTLKEIETEGCVYSSESQIKDEVKKYAYMNNTILLYWRHKFKPIKKIPFVAKLDITFVNKNKIKVKVYEKKIAGCIEYMEKFIYFDKDGIVLEASSEKKKDVPYIEGLTFESWEMGKKLPVDDKDKFNNILTVTQLKEKFGLTIDGVTFTPENEIILHSNGIDIEVGDGSYLAVQMMNLGNILKQFEGQSGVLYMKDFKTPDGVASFKTKQMLENEAKKASEKKQSKDKKEEETTEDEDSDDEDADDESDYDESSDYDEDSGDDWEDASNTDAYSEE</sequence>
<dbReference type="Proteomes" id="UP000189857">
    <property type="component" value="Unassembled WGS sequence"/>
</dbReference>
<keyword evidence="8" id="KW-1185">Reference proteome</keyword>